<dbReference type="InterPro" id="IPR024382">
    <property type="entry name" value="Vps3844_C"/>
</dbReference>
<evidence type="ECO:0000313" key="5">
    <source>
        <dbReference type="EMBL" id="PPQ63664.1"/>
    </source>
</evidence>
<keyword evidence="3" id="KW-0732">Signal</keyword>
<sequence>MFISLSLPLLLSASIHLSQAVNIYLSPSTTQFRSSLSPDEASAALSTHLGVESSEPWQDLSEIPYTDADFVAKGQKDTMFVTAEEGLAKELLPSGWQPAFELAVPKTSPVDSLSTVASTYLARAAHSFASLYPWTRLETEADLDQLASFFGQAQSPAFAAIDLSNLDELHGTPFLGRLRDLLQNAIENDSFNVAVLTYPAPSSDQFSPRDDQTDQPGQQPFPQPSPQQPISAISGCFTTADACNNGTSSCSGHGQCVKATKAGRSCFVCSCGVTTTGEGSEVKTEYWAGQSCERKDISSQFVLFAGTGITILLLIVGATSLLYGVGDQPLPSTLLATAVVSKRD</sequence>
<feature type="transmembrane region" description="Helical" evidence="2">
    <location>
        <begin position="301"/>
        <end position="325"/>
    </location>
</feature>
<evidence type="ECO:0000259" key="4">
    <source>
        <dbReference type="Pfam" id="PF12955"/>
    </source>
</evidence>
<keyword evidence="2" id="KW-1133">Transmembrane helix</keyword>
<dbReference type="Pfam" id="PF12955">
    <property type="entry name" value="Vps3844_C"/>
    <property type="match status" value="1"/>
</dbReference>
<dbReference type="PANTHER" id="PTHR36853">
    <property type="entry name" value="EXPRESSED PROTEIN"/>
    <property type="match status" value="1"/>
</dbReference>
<dbReference type="OrthoDB" id="5583277at2759"/>
<keyword evidence="6" id="KW-1185">Reference proteome</keyword>
<dbReference type="STRING" id="181874.A0A409VA24"/>
<dbReference type="EMBL" id="NHTK01006114">
    <property type="protein sequence ID" value="PPQ63664.1"/>
    <property type="molecule type" value="Genomic_DNA"/>
</dbReference>
<dbReference type="AlphaFoldDB" id="A0A409VA24"/>
<evidence type="ECO:0000256" key="1">
    <source>
        <dbReference type="SAM" id="MobiDB-lite"/>
    </source>
</evidence>
<name>A0A409VA24_9AGAR</name>
<dbReference type="InParanoid" id="A0A409VA24"/>
<proteinExistence type="predicted"/>
<dbReference type="Proteomes" id="UP000284842">
    <property type="component" value="Unassembled WGS sequence"/>
</dbReference>
<accession>A0A409VA24</accession>
<dbReference type="InterPro" id="IPR053065">
    <property type="entry name" value="Archenteron_Induction-Rel"/>
</dbReference>
<protein>
    <recommendedName>
        <fullName evidence="4">Vacuolar sorting protein Vps3844 C-terminal domain-containing protein</fullName>
    </recommendedName>
</protein>
<keyword evidence="2" id="KW-0812">Transmembrane</keyword>
<evidence type="ECO:0000313" key="6">
    <source>
        <dbReference type="Proteomes" id="UP000284842"/>
    </source>
</evidence>
<reference evidence="5 6" key="1">
    <citation type="journal article" date="2018" name="Evol. Lett.">
        <title>Horizontal gene cluster transfer increased hallucinogenic mushroom diversity.</title>
        <authorList>
            <person name="Reynolds H.T."/>
            <person name="Vijayakumar V."/>
            <person name="Gluck-Thaler E."/>
            <person name="Korotkin H.B."/>
            <person name="Matheny P.B."/>
            <person name="Slot J.C."/>
        </authorList>
    </citation>
    <scope>NUCLEOTIDE SEQUENCE [LARGE SCALE GENOMIC DNA]</scope>
    <source>
        <strain evidence="5 6">2629</strain>
    </source>
</reference>
<evidence type="ECO:0000256" key="2">
    <source>
        <dbReference type="SAM" id="Phobius"/>
    </source>
</evidence>
<feature type="chain" id="PRO_5019316804" description="Vacuolar sorting protein Vps3844 C-terminal domain-containing protein" evidence="3">
    <location>
        <begin position="21"/>
        <end position="344"/>
    </location>
</feature>
<feature type="signal peptide" evidence="3">
    <location>
        <begin position="1"/>
        <end position="20"/>
    </location>
</feature>
<feature type="region of interest" description="Disordered" evidence="1">
    <location>
        <begin position="202"/>
        <end position="228"/>
    </location>
</feature>
<organism evidence="5 6">
    <name type="scientific">Panaeolus cyanescens</name>
    <dbReference type="NCBI Taxonomy" id="181874"/>
    <lineage>
        <taxon>Eukaryota</taxon>
        <taxon>Fungi</taxon>
        <taxon>Dikarya</taxon>
        <taxon>Basidiomycota</taxon>
        <taxon>Agaricomycotina</taxon>
        <taxon>Agaricomycetes</taxon>
        <taxon>Agaricomycetidae</taxon>
        <taxon>Agaricales</taxon>
        <taxon>Agaricineae</taxon>
        <taxon>Galeropsidaceae</taxon>
        <taxon>Panaeolus</taxon>
    </lineage>
</organism>
<evidence type="ECO:0000256" key="3">
    <source>
        <dbReference type="SAM" id="SignalP"/>
    </source>
</evidence>
<feature type="domain" description="Vacuolar sorting protein Vps3844 C-terminal" evidence="4">
    <location>
        <begin position="236"/>
        <end position="335"/>
    </location>
</feature>
<comment type="caution">
    <text evidence="5">The sequence shown here is derived from an EMBL/GenBank/DDBJ whole genome shotgun (WGS) entry which is preliminary data.</text>
</comment>
<dbReference type="GO" id="GO:0005783">
    <property type="term" value="C:endoplasmic reticulum"/>
    <property type="evidence" value="ECO:0007669"/>
    <property type="project" value="TreeGrafter"/>
</dbReference>
<dbReference type="PANTHER" id="PTHR36853:SF1">
    <property type="entry name" value="DUF3844 DOMAIN-CONTAINING PROTEIN"/>
    <property type="match status" value="1"/>
</dbReference>
<gene>
    <name evidence="5" type="ORF">CVT24_004549</name>
</gene>
<keyword evidence="2" id="KW-0472">Membrane</keyword>